<dbReference type="Gene3D" id="3.40.1010.10">
    <property type="entry name" value="Cobalt-precorrin-4 Transmethylase, Domain 1"/>
    <property type="match status" value="1"/>
</dbReference>
<dbReference type="CDD" id="cd11642">
    <property type="entry name" value="SUMT"/>
    <property type="match status" value="1"/>
</dbReference>
<dbReference type="Proteomes" id="UP001596031">
    <property type="component" value="Unassembled WGS sequence"/>
</dbReference>
<evidence type="ECO:0000313" key="10">
    <source>
        <dbReference type="EMBL" id="MFC5512307.1"/>
    </source>
</evidence>
<dbReference type="InterPro" id="IPR035996">
    <property type="entry name" value="4pyrrol_Methylase_sf"/>
</dbReference>
<dbReference type="GO" id="GO:0004851">
    <property type="term" value="F:uroporphyrin-III C-methyltransferase activity"/>
    <property type="evidence" value="ECO:0007669"/>
    <property type="project" value="UniProtKB-EC"/>
</dbReference>
<comment type="caution">
    <text evidence="10">The sequence shown here is derived from an EMBL/GenBank/DDBJ whole genome shotgun (WGS) entry which is preliminary data.</text>
</comment>
<evidence type="ECO:0000313" key="11">
    <source>
        <dbReference type="Proteomes" id="UP001596031"/>
    </source>
</evidence>
<dbReference type="InterPro" id="IPR050161">
    <property type="entry name" value="Siro_Cobalamin_biosynth"/>
</dbReference>
<dbReference type="Pfam" id="PF00590">
    <property type="entry name" value="TP_methylase"/>
    <property type="match status" value="1"/>
</dbReference>
<dbReference type="EMBL" id="JBHSMS010000040">
    <property type="protein sequence ID" value="MFC5512307.1"/>
    <property type="molecule type" value="Genomic_DNA"/>
</dbReference>
<dbReference type="EC" id="2.1.1.107" evidence="2"/>
<keyword evidence="3 8" id="KW-0489">Methyltransferase</keyword>
<sequence length="261" mass="27347">MTLLDDALPARSGSPGKVWLVGAGPGAADLITVRGARILGGADVVLYDALVTAEMLALCGQAELISVGKRSGQRSTAQDAINALLVECAFKFERVVRLKGGDPMLFGRADEELRALEAAGIDVEIVPGITTAVAAAAATRQPLTKRGVARSVAFFTSSTGPDQPEHPALPHTDTLVQYMGGREAAATAERLLAQGRRADTPVVVVENCSRPDERIARLTLNDLARGLEAAHGPVLVMIGEALRLRQHQAGPGIPARQVRSA</sequence>
<dbReference type="InterPro" id="IPR000878">
    <property type="entry name" value="4pyrrol_Mease"/>
</dbReference>
<protein>
    <recommendedName>
        <fullName evidence="2">uroporphyrinogen-III C-methyltransferase</fullName>
        <ecNumber evidence="2">2.1.1.107</ecNumber>
    </recommendedName>
</protein>
<feature type="domain" description="Tetrapyrrole methylase" evidence="9">
    <location>
        <begin position="17"/>
        <end position="223"/>
    </location>
</feature>
<comment type="similarity">
    <text evidence="1 8">Belongs to the precorrin methyltransferase family.</text>
</comment>
<dbReference type="SUPFAM" id="SSF53790">
    <property type="entry name" value="Tetrapyrrole methylase"/>
    <property type="match status" value="1"/>
</dbReference>
<keyword evidence="11" id="KW-1185">Reference proteome</keyword>
<dbReference type="InterPro" id="IPR014777">
    <property type="entry name" value="4pyrrole_Mease_sub1"/>
</dbReference>
<keyword evidence="6" id="KW-0627">Porphyrin biosynthesis</keyword>
<dbReference type="PROSITE" id="PS00840">
    <property type="entry name" value="SUMT_2"/>
    <property type="match status" value="1"/>
</dbReference>
<dbReference type="PROSITE" id="PS00839">
    <property type="entry name" value="SUMT_1"/>
    <property type="match status" value="1"/>
</dbReference>
<dbReference type="Gene3D" id="3.30.950.10">
    <property type="entry name" value="Methyltransferase, Cobalt-precorrin-4 Transmethylase, Domain 2"/>
    <property type="match status" value="1"/>
</dbReference>
<dbReference type="InterPro" id="IPR014776">
    <property type="entry name" value="4pyrrole_Mease_sub2"/>
</dbReference>
<dbReference type="RefSeq" id="WP_379722375.1">
    <property type="nucleotide sequence ID" value="NZ_JBHSMS010000040.1"/>
</dbReference>
<reference evidence="11" key="1">
    <citation type="journal article" date="2019" name="Int. J. Syst. Evol. Microbiol.">
        <title>The Global Catalogue of Microorganisms (GCM) 10K type strain sequencing project: providing services to taxonomists for standard genome sequencing and annotation.</title>
        <authorList>
            <consortium name="The Broad Institute Genomics Platform"/>
            <consortium name="The Broad Institute Genome Sequencing Center for Infectious Disease"/>
            <person name="Wu L."/>
            <person name="Ma J."/>
        </authorList>
    </citation>
    <scope>NUCLEOTIDE SEQUENCE [LARGE SCALE GENOMIC DNA]</scope>
    <source>
        <strain evidence="11">CCUG 38813</strain>
    </source>
</reference>
<evidence type="ECO:0000256" key="4">
    <source>
        <dbReference type="ARBA" id="ARBA00022679"/>
    </source>
</evidence>
<keyword evidence="5" id="KW-0949">S-adenosyl-L-methionine</keyword>
<dbReference type="NCBIfam" id="NF004790">
    <property type="entry name" value="PRK06136.1"/>
    <property type="match status" value="1"/>
</dbReference>
<dbReference type="InterPro" id="IPR003043">
    <property type="entry name" value="Uropor_MeTrfase_CS"/>
</dbReference>
<evidence type="ECO:0000256" key="2">
    <source>
        <dbReference type="ARBA" id="ARBA00012162"/>
    </source>
</evidence>
<evidence type="ECO:0000256" key="7">
    <source>
        <dbReference type="ARBA" id="ARBA00025705"/>
    </source>
</evidence>
<organism evidence="10 11">
    <name type="scientific">Massilia jejuensis</name>
    <dbReference type="NCBI Taxonomy" id="648894"/>
    <lineage>
        <taxon>Bacteria</taxon>
        <taxon>Pseudomonadati</taxon>
        <taxon>Pseudomonadota</taxon>
        <taxon>Betaproteobacteria</taxon>
        <taxon>Burkholderiales</taxon>
        <taxon>Oxalobacteraceae</taxon>
        <taxon>Telluria group</taxon>
        <taxon>Massilia</taxon>
    </lineage>
</organism>
<comment type="pathway">
    <text evidence="7">Porphyrin-containing compound metabolism; siroheme biosynthesis; precorrin-2 from uroporphyrinogen III: step 1/1.</text>
</comment>
<evidence type="ECO:0000256" key="8">
    <source>
        <dbReference type="RuleBase" id="RU003960"/>
    </source>
</evidence>
<evidence type="ECO:0000256" key="3">
    <source>
        <dbReference type="ARBA" id="ARBA00022603"/>
    </source>
</evidence>
<dbReference type="PANTHER" id="PTHR45790:SF3">
    <property type="entry name" value="S-ADENOSYL-L-METHIONINE-DEPENDENT UROPORPHYRINOGEN III METHYLTRANSFERASE, CHLOROPLASTIC"/>
    <property type="match status" value="1"/>
</dbReference>
<evidence type="ECO:0000256" key="6">
    <source>
        <dbReference type="ARBA" id="ARBA00023244"/>
    </source>
</evidence>
<evidence type="ECO:0000259" key="9">
    <source>
        <dbReference type="Pfam" id="PF00590"/>
    </source>
</evidence>
<name>A0ABW0PKN4_9BURK</name>
<dbReference type="PANTHER" id="PTHR45790">
    <property type="entry name" value="SIROHEME SYNTHASE-RELATED"/>
    <property type="match status" value="1"/>
</dbReference>
<gene>
    <name evidence="10" type="primary">cobA</name>
    <name evidence="10" type="ORF">ACFPOU_14370</name>
</gene>
<dbReference type="InterPro" id="IPR006366">
    <property type="entry name" value="CobA/CysG_C"/>
</dbReference>
<dbReference type="GO" id="GO:0032259">
    <property type="term" value="P:methylation"/>
    <property type="evidence" value="ECO:0007669"/>
    <property type="project" value="UniProtKB-KW"/>
</dbReference>
<accession>A0ABW0PKN4</accession>
<proteinExistence type="inferred from homology"/>
<keyword evidence="4 8" id="KW-0808">Transferase</keyword>
<evidence type="ECO:0000256" key="5">
    <source>
        <dbReference type="ARBA" id="ARBA00022691"/>
    </source>
</evidence>
<dbReference type="NCBIfam" id="TIGR01469">
    <property type="entry name" value="cobA_cysG_Cterm"/>
    <property type="match status" value="1"/>
</dbReference>
<evidence type="ECO:0000256" key="1">
    <source>
        <dbReference type="ARBA" id="ARBA00005879"/>
    </source>
</evidence>